<proteinExistence type="predicted"/>
<name>A0A2T6ZKH3_TUBBO</name>
<protein>
    <submittedName>
        <fullName evidence="1">Uncharacterized protein</fullName>
    </submittedName>
</protein>
<dbReference type="AlphaFoldDB" id="A0A2T6ZKH3"/>
<evidence type="ECO:0000313" key="2">
    <source>
        <dbReference type="Proteomes" id="UP000244722"/>
    </source>
</evidence>
<sequence length="71" mass="7696">MVNPDLAGRALLVVSSSYPYPRSPIDKLFTAVGLDPLAWVCQILYHTLPGTEGALLSLVHLEVGAYESRRG</sequence>
<dbReference type="Proteomes" id="UP000244722">
    <property type="component" value="Unassembled WGS sequence"/>
</dbReference>
<comment type="caution">
    <text evidence="1">The sequence shown here is derived from an EMBL/GenBank/DDBJ whole genome shotgun (WGS) entry which is preliminary data.</text>
</comment>
<reference evidence="1 2" key="1">
    <citation type="submission" date="2017-04" db="EMBL/GenBank/DDBJ databases">
        <title>Draft genome sequence of Tuber borchii Vittad., a whitish edible truffle.</title>
        <authorList>
            <consortium name="DOE Joint Genome Institute"/>
            <person name="Murat C."/>
            <person name="Kuo A."/>
            <person name="Barry K.W."/>
            <person name="Clum A."/>
            <person name="Dockter R.B."/>
            <person name="Fauchery L."/>
            <person name="Iotti M."/>
            <person name="Kohler A."/>
            <person name="Labutti K."/>
            <person name="Lindquist E.A."/>
            <person name="Lipzen A."/>
            <person name="Ohm R.A."/>
            <person name="Wang M."/>
            <person name="Grigoriev I.V."/>
            <person name="Zambonelli A."/>
            <person name="Martin F.M."/>
        </authorList>
    </citation>
    <scope>NUCLEOTIDE SEQUENCE [LARGE SCALE GENOMIC DNA]</scope>
    <source>
        <strain evidence="1 2">Tbo3840</strain>
    </source>
</reference>
<organism evidence="1 2">
    <name type="scientific">Tuber borchii</name>
    <name type="common">White truffle</name>
    <dbReference type="NCBI Taxonomy" id="42251"/>
    <lineage>
        <taxon>Eukaryota</taxon>
        <taxon>Fungi</taxon>
        <taxon>Dikarya</taxon>
        <taxon>Ascomycota</taxon>
        <taxon>Pezizomycotina</taxon>
        <taxon>Pezizomycetes</taxon>
        <taxon>Pezizales</taxon>
        <taxon>Tuberaceae</taxon>
        <taxon>Tuber</taxon>
    </lineage>
</organism>
<keyword evidence="2" id="KW-1185">Reference proteome</keyword>
<accession>A0A2T6ZKH3</accession>
<evidence type="ECO:0000313" key="1">
    <source>
        <dbReference type="EMBL" id="PUU75988.1"/>
    </source>
</evidence>
<gene>
    <name evidence="1" type="ORF">B9Z19DRAFT_1089297</name>
</gene>
<dbReference type="EMBL" id="NESQ01000208">
    <property type="protein sequence ID" value="PUU75988.1"/>
    <property type="molecule type" value="Genomic_DNA"/>
</dbReference>
<dbReference type="OrthoDB" id="2129491at2759"/>